<organism evidence="1 2">
    <name type="scientific">Rubroshorea leprosula</name>
    <dbReference type="NCBI Taxonomy" id="152421"/>
    <lineage>
        <taxon>Eukaryota</taxon>
        <taxon>Viridiplantae</taxon>
        <taxon>Streptophyta</taxon>
        <taxon>Embryophyta</taxon>
        <taxon>Tracheophyta</taxon>
        <taxon>Spermatophyta</taxon>
        <taxon>Magnoliopsida</taxon>
        <taxon>eudicotyledons</taxon>
        <taxon>Gunneridae</taxon>
        <taxon>Pentapetalae</taxon>
        <taxon>rosids</taxon>
        <taxon>malvids</taxon>
        <taxon>Malvales</taxon>
        <taxon>Dipterocarpaceae</taxon>
        <taxon>Rubroshorea</taxon>
    </lineage>
</organism>
<evidence type="ECO:0000313" key="1">
    <source>
        <dbReference type="EMBL" id="GKV33118.1"/>
    </source>
</evidence>
<name>A0AAV5L787_9ROSI</name>
<proteinExistence type="predicted"/>
<dbReference type="AlphaFoldDB" id="A0AAV5L787"/>
<accession>A0AAV5L787</accession>
<comment type="caution">
    <text evidence="1">The sequence shown here is derived from an EMBL/GenBank/DDBJ whole genome shotgun (WGS) entry which is preliminary data.</text>
</comment>
<dbReference type="Proteomes" id="UP001054252">
    <property type="component" value="Unassembled WGS sequence"/>
</dbReference>
<evidence type="ECO:0000313" key="2">
    <source>
        <dbReference type="Proteomes" id="UP001054252"/>
    </source>
</evidence>
<reference evidence="1 2" key="1">
    <citation type="journal article" date="2021" name="Commun. Biol.">
        <title>The genome of Shorea leprosula (Dipterocarpaceae) highlights the ecological relevance of drought in aseasonal tropical rainforests.</title>
        <authorList>
            <person name="Ng K.K.S."/>
            <person name="Kobayashi M.J."/>
            <person name="Fawcett J.A."/>
            <person name="Hatakeyama M."/>
            <person name="Paape T."/>
            <person name="Ng C.H."/>
            <person name="Ang C.C."/>
            <person name="Tnah L.H."/>
            <person name="Lee C.T."/>
            <person name="Nishiyama T."/>
            <person name="Sese J."/>
            <person name="O'Brien M.J."/>
            <person name="Copetti D."/>
            <person name="Mohd Noor M.I."/>
            <person name="Ong R.C."/>
            <person name="Putra M."/>
            <person name="Sireger I.Z."/>
            <person name="Indrioko S."/>
            <person name="Kosugi Y."/>
            <person name="Izuno A."/>
            <person name="Isagi Y."/>
            <person name="Lee S.L."/>
            <person name="Shimizu K.K."/>
        </authorList>
    </citation>
    <scope>NUCLEOTIDE SEQUENCE [LARGE SCALE GENOMIC DNA]</scope>
    <source>
        <strain evidence="1">214</strain>
    </source>
</reference>
<gene>
    <name evidence="1" type="ORF">SLEP1_g41660</name>
</gene>
<sequence length="39" mass="4625">MQLFVFFYNNLGKQATTGDFHHLQNVLLFSFLCKMFVKP</sequence>
<dbReference type="EMBL" id="BPVZ01000099">
    <property type="protein sequence ID" value="GKV33118.1"/>
    <property type="molecule type" value="Genomic_DNA"/>
</dbReference>
<keyword evidence="2" id="KW-1185">Reference proteome</keyword>
<protein>
    <submittedName>
        <fullName evidence="1">Uncharacterized protein</fullName>
    </submittedName>
</protein>